<dbReference type="Proteomes" id="UP000054018">
    <property type="component" value="Unassembled WGS sequence"/>
</dbReference>
<proteinExistence type="predicted"/>
<name>A0A0C9YNG2_9AGAM</name>
<evidence type="ECO:0000313" key="2">
    <source>
        <dbReference type="EMBL" id="KIK26520.1"/>
    </source>
</evidence>
<sequence>MATLMSIRLQKERASSEPSRNPCSGFSQGQRSCLSQPLRKLNIPPLRQTNAMCIQG</sequence>
<evidence type="ECO:0000256" key="1">
    <source>
        <dbReference type="SAM" id="MobiDB-lite"/>
    </source>
</evidence>
<reference evidence="3" key="2">
    <citation type="submission" date="2015-01" db="EMBL/GenBank/DDBJ databases">
        <title>Evolutionary Origins and Diversification of the Mycorrhizal Mutualists.</title>
        <authorList>
            <consortium name="DOE Joint Genome Institute"/>
            <consortium name="Mycorrhizal Genomics Consortium"/>
            <person name="Kohler A."/>
            <person name="Kuo A."/>
            <person name="Nagy L.G."/>
            <person name="Floudas D."/>
            <person name="Copeland A."/>
            <person name="Barry K.W."/>
            <person name="Cichocki N."/>
            <person name="Veneault-Fourrey C."/>
            <person name="LaButti K."/>
            <person name="Lindquist E.A."/>
            <person name="Lipzen A."/>
            <person name="Lundell T."/>
            <person name="Morin E."/>
            <person name="Murat C."/>
            <person name="Riley R."/>
            <person name="Ohm R."/>
            <person name="Sun H."/>
            <person name="Tunlid A."/>
            <person name="Henrissat B."/>
            <person name="Grigoriev I.V."/>
            <person name="Hibbett D.S."/>
            <person name="Martin F."/>
        </authorList>
    </citation>
    <scope>NUCLEOTIDE SEQUENCE [LARGE SCALE GENOMIC DNA]</scope>
    <source>
        <strain evidence="3">441</strain>
    </source>
</reference>
<protein>
    <submittedName>
        <fullName evidence="2">Uncharacterized protein</fullName>
    </submittedName>
</protein>
<evidence type="ECO:0000313" key="3">
    <source>
        <dbReference type="Proteomes" id="UP000054018"/>
    </source>
</evidence>
<keyword evidence="3" id="KW-1185">Reference proteome</keyword>
<dbReference type="EMBL" id="KN833701">
    <property type="protein sequence ID" value="KIK26520.1"/>
    <property type="molecule type" value="Genomic_DNA"/>
</dbReference>
<gene>
    <name evidence="2" type="ORF">PISMIDRAFT_675889</name>
</gene>
<reference evidence="2 3" key="1">
    <citation type="submission" date="2014-04" db="EMBL/GenBank/DDBJ databases">
        <authorList>
            <consortium name="DOE Joint Genome Institute"/>
            <person name="Kuo A."/>
            <person name="Kohler A."/>
            <person name="Costa M.D."/>
            <person name="Nagy L.G."/>
            <person name="Floudas D."/>
            <person name="Copeland A."/>
            <person name="Barry K.W."/>
            <person name="Cichocki N."/>
            <person name="Veneault-Fourrey C."/>
            <person name="LaButti K."/>
            <person name="Lindquist E.A."/>
            <person name="Lipzen A."/>
            <person name="Lundell T."/>
            <person name="Morin E."/>
            <person name="Murat C."/>
            <person name="Sun H."/>
            <person name="Tunlid A."/>
            <person name="Henrissat B."/>
            <person name="Grigoriev I.V."/>
            <person name="Hibbett D.S."/>
            <person name="Martin F."/>
            <person name="Nordberg H.P."/>
            <person name="Cantor M.N."/>
            <person name="Hua S.X."/>
        </authorList>
    </citation>
    <scope>NUCLEOTIDE SEQUENCE [LARGE SCALE GENOMIC DNA]</scope>
    <source>
        <strain evidence="2 3">441</strain>
    </source>
</reference>
<dbReference type="AlphaFoldDB" id="A0A0C9YNG2"/>
<feature type="region of interest" description="Disordered" evidence="1">
    <location>
        <begin position="1"/>
        <end position="31"/>
    </location>
</feature>
<feature type="compositionally biased region" description="Polar residues" evidence="1">
    <location>
        <begin position="16"/>
        <end position="31"/>
    </location>
</feature>
<organism evidence="2 3">
    <name type="scientific">Pisolithus microcarpus 441</name>
    <dbReference type="NCBI Taxonomy" id="765257"/>
    <lineage>
        <taxon>Eukaryota</taxon>
        <taxon>Fungi</taxon>
        <taxon>Dikarya</taxon>
        <taxon>Basidiomycota</taxon>
        <taxon>Agaricomycotina</taxon>
        <taxon>Agaricomycetes</taxon>
        <taxon>Agaricomycetidae</taxon>
        <taxon>Boletales</taxon>
        <taxon>Sclerodermatineae</taxon>
        <taxon>Pisolithaceae</taxon>
        <taxon>Pisolithus</taxon>
    </lineage>
</organism>
<accession>A0A0C9YNG2</accession>
<dbReference type="HOGENOM" id="CLU_3015064_0_0_1"/>